<sequence length="86" mass="9754">MTRRETLSNLSRKISSFISGKLASSPDVFFFFILYDPTGSKQVTVNFLFFLDGREAEMGSQMTKEKEKQDSERKLGGRGRMSFSVA</sequence>
<dbReference type="AlphaFoldDB" id="A0A3N6SPK3"/>
<feature type="region of interest" description="Disordered" evidence="1">
    <location>
        <begin position="58"/>
        <end position="86"/>
    </location>
</feature>
<dbReference type="EMBL" id="QGKX02001521">
    <property type="protein sequence ID" value="KAF3509988.1"/>
    <property type="molecule type" value="Genomic_DNA"/>
</dbReference>
<organism evidence="2 3">
    <name type="scientific">Brassica cretica</name>
    <name type="common">Mustard</name>
    <dbReference type="NCBI Taxonomy" id="69181"/>
    <lineage>
        <taxon>Eukaryota</taxon>
        <taxon>Viridiplantae</taxon>
        <taxon>Streptophyta</taxon>
        <taxon>Embryophyta</taxon>
        <taxon>Tracheophyta</taxon>
        <taxon>Spermatophyta</taxon>
        <taxon>Magnoliopsida</taxon>
        <taxon>eudicotyledons</taxon>
        <taxon>Gunneridae</taxon>
        <taxon>Pentapetalae</taxon>
        <taxon>rosids</taxon>
        <taxon>malvids</taxon>
        <taxon>Brassicales</taxon>
        <taxon>Brassicaceae</taxon>
        <taxon>Brassiceae</taxon>
        <taxon>Brassica</taxon>
    </lineage>
</organism>
<gene>
    <name evidence="2" type="ORF">F2Q69_00003012</name>
</gene>
<name>A0A3N6SPK3_BRACR</name>
<reference evidence="2" key="1">
    <citation type="submission" date="2019-12" db="EMBL/GenBank/DDBJ databases">
        <title>Genome sequencing and annotation of Brassica cretica.</title>
        <authorList>
            <person name="Studholme D.J."/>
            <person name="Sarris P."/>
        </authorList>
    </citation>
    <scope>NUCLEOTIDE SEQUENCE</scope>
    <source>
        <strain evidence="2">PFS-109/04</strain>
        <tissue evidence="2">Leaf</tissue>
    </source>
</reference>
<comment type="caution">
    <text evidence="2">The sequence shown here is derived from an EMBL/GenBank/DDBJ whole genome shotgun (WGS) entry which is preliminary data.</text>
</comment>
<accession>A0A3N6SPK3</accession>
<proteinExistence type="predicted"/>
<dbReference type="Proteomes" id="UP000712600">
    <property type="component" value="Unassembled WGS sequence"/>
</dbReference>
<protein>
    <submittedName>
        <fullName evidence="2">Uncharacterized protein</fullName>
    </submittedName>
</protein>
<evidence type="ECO:0000313" key="3">
    <source>
        <dbReference type="Proteomes" id="UP000712600"/>
    </source>
</evidence>
<evidence type="ECO:0000313" key="2">
    <source>
        <dbReference type="EMBL" id="KAF3509988.1"/>
    </source>
</evidence>
<feature type="compositionally biased region" description="Basic and acidic residues" evidence="1">
    <location>
        <begin position="58"/>
        <end position="75"/>
    </location>
</feature>
<evidence type="ECO:0000256" key="1">
    <source>
        <dbReference type="SAM" id="MobiDB-lite"/>
    </source>
</evidence>